<dbReference type="Gene3D" id="3.30.450.20">
    <property type="entry name" value="PAS domain"/>
    <property type="match status" value="3"/>
</dbReference>
<dbReference type="SUPFAM" id="SSF55785">
    <property type="entry name" value="PYP-like sensor domain (PAS domain)"/>
    <property type="match status" value="3"/>
</dbReference>
<dbReference type="InterPro" id="IPR000014">
    <property type="entry name" value="PAS"/>
</dbReference>
<dbReference type="PANTHER" id="PTHR44757">
    <property type="entry name" value="DIGUANYLATE CYCLASE DGCP"/>
    <property type="match status" value="1"/>
</dbReference>
<dbReference type="SMART" id="SM00091">
    <property type="entry name" value="PAS"/>
    <property type="match status" value="3"/>
</dbReference>
<accession>A0A0A5I616</accession>
<feature type="domain" description="PAC" evidence="2">
    <location>
        <begin position="85"/>
        <end position="140"/>
    </location>
</feature>
<keyword evidence="4" id="KW-1185">Reference proteome</keyword>
<dbReference type="PANTHER" id="PTHR44757:SF2">
    <property type="entry name" value="BIOFILM ARCHITECTURE MAINTENANCE PROTEIN MBAA"/>
    <property type="match status" value="1"/>
</dbReference>
<feature type="domain" description="PAS" evidence="1">
    <location>
        <begin position="266"/>
        <end position="336"/>
    </location>
</feature>
<dbReference type="EMBL" id="AVPF01000003">
    <property type="protein sequence ID" value="KGX91272.1"/>
    <property type="molecule type" value="Genomic_DNA"/>
</dbReference>
<dbReference type="PROSITE" id="PS50112">
    <property type="entry name" value="PAS"/>
    <property type="match status" value="2"/>
</dbReference>
<protein>
    <recommendedName>
        <fullName evidence="5">PAS domain S-box protein</fullName>
    </recommendedName>
</protein>
<reference evidence="3 4" key="1">
    <citation type="submission" date="2013-08" db="EMBL/GenBank/DDBJ databases">
        <authorList>
            <person name="Huang J."/>
            <person name="Wang G."/>
        </authorList>
    </citation>
    <scope>NUCLEOTIDE SEQUENCE [LARGE SCALE GENOMIC DNA]</scope>
    <source>
        <strain evidence="3 4">BH030004</strain>
    </source>
</reference>
<dbReference type="InterPro" id="IPR013767">
    <property type="entry name" value="PAS_fold"/>
</dbReference>
<evidence type="ECO:0000259" key="2">
    <source>
        <dbReference type="PROSITE" id="PS50113"/>
    </source>
</evidence>
<gene>
    <name evidence="3" type="ORF">N783_11200</name>
</gene>
<sequence length="368" mass="42415">MFSTIKHYQHLNLIFNSIQDMVFLIDVQKDGTFRYRNVNNAAMEKSNLPKDLIGKTIHEIMPKASADIIIENYQKAVHSKEEVSYEAEIFIHDETAKQLQKRYYESRVTPVLNDEGQCEYLISITHDVTERKEQEHELKLEKAKLDMILNHAADAVFTFDSNGKYVTVNPGFTRLLGWKEEDLLNDPSLSIIPTEYKEDFGEIVEKLTNGEVIENHLSKRLTKDGNTIDVISSYTPILENGKFLGGVAMYKDITEFKRMAEQLRDSELRYRQIADHLSDLVTVIDPTGNILYASPSHKDTLGLSPEFYVNKSILTFAHGDDMNQIQHFIKNIVHTSNQRVWNFGESQKIEKHYGLKQREPLSLIFPAM</sequence>
<evidence type="ECO:0000313" key="4">
    <source>
        <dbReference type="Proteomes" id="UP000030403"/>
    </source>
</evidence>
<feature type="domain" description="PAS" evidence="1">
    <location>
        <begin position="141"/>
        <end position="211"/>
    </location>
</feature>
<dbReference type="PROSITE" id="PS50113">
    <property type="entry name" value="PAC"/>
    <property type="match status" value="2"/>
</dbReference>
<dbReference type="InterPro" id="IPR035965">
    <property type="entry name" value="PAS-like_dom_sf"/>
</dbReference>
<dbReference type="OrthoDB" id="9759607at2"/>
<evidence type="ECO:0008006" key="5">
    <source>
        <dbReference type="Google" id="ProtNLM"/>
    </source>
</evidence>
<dbReference type="STRING" id="1385511.GCA_000425225_00781"/>
<dbReference type="eggNOG" id="COG5001">
    <property type="taxonomic scope" value="Bacteria"/>
</dbReference>
<proteinExistence type="predicted"/>
<evidence type="ECO:0000259" key="1">
    <source>
        <dbReference type="PROSITE" id="PS50112"/>
    </source>
</evidence>
<dbReference type="CDD" id="cd00130">
    <property type="entry name" value="PAS"/>
    <property type="match status" value="3"/>
</dbReference>
<evidence type="ECO:0000313" key="3">
    <source>
        <dbReference type="EMBL" id="KGX91272.1"/>
    </source>
</evidence>
<dbReference type="Pfam" id="PF08448">
    <property type="entry name" value="PAS_4"/>
    <property type="match status" value="2"/>
</dbReference>
<comment type="caution">
    <text evidence="3">The sequence shown here is derived from an EMBL/GenBank/DDBJ whole genome shotgun (WGS) entry which is preliminary data.</text>
</comment>
<dbReference type="RefSeq" id="WP_027445374.1">
    <property type="nucleotide sequence ID" value="NZ_AULJ01000008.1"/>
</dbReference>
<dbReference type="AlphaFoldDB" id="A0A0A5I616"/>
<dbReference type="InterPro" id="IPR052155">
    <property type="entry name" value="Biofilm_reg_signaling"/>
</dbReference>
<name>A0A0A5I616_9BACI</name>
<organism evidence="3 4">
    <name type="scientific">Pontibacillus marinus BH030004 = DSM 16465</name>
    <dbReference type="NCBI Taxonomy" id="1385511"/>
    <lineage>
        <taxon>Bacteria</taxon>
        <taxon>Bacillati</taxon>
        <taxon>Bacillota</taxon>
        <taxon>Bacilli</taxon>
        <taxon>Bacillales</taxon>
        <taxon>Bacillaceae</taxon>
        <taxon>Pontibacillus</taxon>
    </lineage>
</organism>
<dbReference type="InterPro" id="IPR000700">
    <property type="entry name" value="PAS-assoc_C"/>
</dbReference>
<dbReference type="Pfam" id="PF00989">
    <property type="entry name" value="PAS"/>
    <property type="match status" value="1"/>
</dbReference>
<dbReference type="GO" id="GO:0006355">
    <property type="term" value="P:regulation of DNA-templated transcription"/>
    <property type="evidence" value="ECO:0007669"/>
    <property type="project" value="InterPro"/>
</dbReference>
<dbReference type="NCBIfam" id="TIGR00229">
    <property type="entry name" value="sensory_box"/>
    <property type="match status" value="3"/>
</dbReference>
<dbReference type="Proteomes" id="UP000030403">
    <property type="component" value="Unassembled WGS sequence"/>
</dbReference>
<dbReference type="InterPro" id="IPR013656">
    <property type="entry name" value="PAS_4"/>
</dbReference>
<feature type="domain" description="PAC" evidence="2">
    <location>
        <begin position="211"/>
        <end position="265"/>
    </location>
</feature>